<sequence>MKLGKLVGLNVSSMSKASPTLSVTSLTFNRTSTWQLMTSVARRFDFLKRRD</sequence>
<reference evidence="1" key="2">
    <citation type="submission" date="2020-11" db="EMBL/GenBank/DDBJ databases">
        <authorList>
            <person name="McCartney M.A."/>
            <person name="Auch B."/>
            <person name="Kono T."/>
            <person name="Mallez S."/>
            <person name="Becker A."/>
            <person name="Gohl D.M."/>
            <person name="Silverstein K.A.T."/>
            <person name="Koren S."/>
            <person name="Bechman K.B."/>
            <person name="Herman A."/>
            <person name="Abrahante J.E."/>
            <person name="Garbe J."/>
        </authorList>
    </citation>
    <scope>NUCLEOTIDE SEQUENCE</scope>
    <source>
        <strain evidence="1">Duluth1</strain>
        <tissue evidence="1">Whole animal</tissue>
    </source>
</reference>
<dbReference type="Proteomes" id="UP000828390">
    <property type="component" value="Unassembled WGS sequence"/>
</dbReference>
<gene>
    <name evidence="1" type="ORF">DPMN_058626</name>
</gene>
<accession>A0A9D4HDX1</accession>
<reference evidence="1" key="1">
    <citation type="journal article" date="2019" name="bioRxiv">
        <title>The Genome of the Zebra Mussel, Dreissena polymorpha: A Resource for Invasive Species Research.</title>
        <authorList>
            <person name="McCartney M.A."/>
            <person name="Auch B."/>
            <person name="Kono T."/>
            <person name="Mallez S."/>
            <person name="Zhang Y."/>
            <person name="Obille A."/>
            <person name="Becker A."/>
            <person name="Abrahante J.E."/>
            <person name="Garbe J."/>
            <person name="Badalamenti J.P."/>
            <person name="Herman A."/>
            <person name="Mangelson H."/>
            <person name="Liachko I."/>
            <person name="Sullivan S."/>
            <person name="Sone E.D."/>
            <person name="Koren S."/>
            <person name="Silverstein K.A.T."/>
            <person name="Beckman K.B."/>
            <person name="Gohl D.M."/>
        </authorList>
    </citation>
    <scope>NUCLEOTIDE SEQUENCE</scope>
    <source>
        <strain evidence="1">Duluth1</strain>
        <tissue evidence="1">Whole animal</tissue>
    </source>
</reference>
<proteinExistence type="predicted"/>
<comment type="caution">
    <text evidence="1">The sequence shown here is derived from an EMBL/GenBank/DDBJ whole genome shotgun (WGS) entry which is preliminary data.</text>
</comment>
<dbReference type="AlphaFoldDB" id="A0A9D4HDX1"/>
<protein>
    <submittedName>
        <fullName evidence="1">Uncharacterized protein</fullName>
    </submittedName>
</protein>
<keyword evidence="2" id="KW-1185">Reference proteome</keyword>
<evidence type="ECO:0000313" key="1">
    <source>
        <dbReference type="EMBL" id="KAH3715910.1"/>
    </source>
</evidence>
<organism evidence="1 2">
    <name type="scientific">Dreissena polymorpha</name>
    <name type="common">Zebra mussel</name>
    <name type="synonym">Mytilus polymorpha</name>
    <dbReference type="NCBI Taxonomy" id="45954"/>
    <lineage>
        <taxon>Eukaryota</taxon>
        <taxon>Metazoa</taxon>
        <taxon>Spiralia</taxon>
        <taxon>Lophotrochozoa</taxon>
        <taxon>Mollusca</taxon>
        <taxon>Bivalvia</taxon>
        <taxon>Autobranchia</taxon>
        <taxon>Heteroconchia</taxon>
        <taxon>Euheterodonta</taxon>
        <taxon>Imparidentia</taxon>
        <taxon>Neoheterodontei</taxon>
        <taxon>Myida</taxon>
        <taxon>Dreissenoidea</taxon>
        <taxon>Dreissenidae</taxon>
        <taxon>Dreissena</taxon>
    </lineage>
</organism>
<dbReference type="EMBL" id="JAIWYP010000013">
    <property type="protein sequence ID" value="KAH3715910.1"/>
    <property type="molecule type" value="Genomic_DNA"/>
</dbReference>
<name>A0A9D4HDX1_DREPO</name>
<evidence type="ECO:0000313" key="2">
    <source>
        <dbReference type="Proteomes" id="UP000828390"/>
    </source>
</evidence>